<evidence type="ECO:0000313" key="23">
    <source>
        <dbReference type="EnsemblMetazoa" id="XP_011673826"/>
    </source>
</evidence>
<evidence type="ECO:0000256" key="6">
    <source>
        <dbReference type="ARBA" id="ARBA00022679"/>
    </source>
</evidence>
<dbReference type="UniPathway" id="UPA00143"/>
<dbReference type="InterPro" id="IPR013083">
    <property type="entry name" value="Znf_RING/FYVE/PHD"/>
</dbReference>
<evidence type="ECO:0000259" key="21">
    <source>
        <dbReference type="PROSITE" id="PS50800"/>
    </source>
</evidence>
<dbReference type="InterPro" id="IPR039577">
    <property type="entry name" value="Rad18"/>
</dbReference>
<feature type="compositionally biased region" description="Low complexity" evidence="19">
    <location>
        <begin position="193"/>
        <end position="212"/>
    </location>
</feature>
<feature type="compositionally biased region" description="Basic and acidic residues" evidence="19">
    <location>
        <begin position="454"/>
        <end position="467"/>
    </location>
</feature>
<evidence type="ECO:0000256" key="8">
    <source>
        <dbReference type="ARBA" id="ARBA00022763"/>
    </source>
</evidence>
<protein>
    <recommendedName>
        <fullName evidence="5">RING-type E3 ubiquitin transferase</fullName>
        <ecNumber evidence="5">2.3.2.27</ecNumber>
    </recommendedName>
    <alternativeName>
        <fullName evidence="15 16">RING-type E3 ubiquitin transferase RAD18</fullName>
    </alternativeName>
</protein>
<proteinExistence type="inferred from homology"/>
<dbReference type="GO" id="GO:0003697">
    <property type="term" value="F:single-stranded DNA binding"/>
    <property type="evidence" value="ECO:0007669"/>
    <property type="project" value="InterPro"/>
</dbReference>
<comment type="catalytic activity">
    <reaction evidence="1">
        <text>S-ubiquitinyl-[E2 ubiquitin-conjugating enzyme]-L-cysteine + [acceptor protein]-L-lysine = [E2 ubiquitin-conjugating enzyme]-L-cysteine + N(6)-ubiquitinyl-[acceptor protein]-L-lysine.</text>
        <dbReference type="EC" id="2.3.2.27"/>
    </reaction>
</comment>
<dbReference type="GO" id="GO:0006281">
    <property type="term" value="P:DNA repair"/>
    <property type="evidence" value="ECO:0007669"/>
    <property type="project" value="UniProtKB-KW"/>
</dbReference>
<evidence type="ECO:0000256" key="11">
    <source>
        <dbReference type="ARBA" id="ARBA00022833"/>
    </source>
</evidence>
<dbReference type="Gene3D" id="3.30.40.10">
    <property type="entry name" value="Zinc/RING finger domain, C3HC4 (zinc finger)"/>
    <property type="match status" value="1"/>
</dbReference>
<feature type="domain" description="RING-type" evidence="20">
    <location>
        <begin position="28"/>
        <end position="67"/>
    </location>
</feature>
<keyword evidence="10" id="KW-0833">Ubl conjugation pathway</keyword>
<comment type="pathway">
    <text evidence="3">Protein modification; protein ubiquitination.</text>
</comment>
<organism evidence="23 24">
    <name type="scientific">Strongylocentrotus purpuratus</name>
    <name type="common">Purple sea urchin</name>
    <dbReference type="NCBI Taxonomy" id="7668"/>
    <lineage>
        <taxon>Eukaryota</taxon>
        <taxon>Metazoa</taxon>
        <taxon>Echinodermata</taxon>
        <taxon>Eleutherozoa</taxon>
        <taxon>Echinozoa</taxon>
        <taxon>Echinoidea</taxon>
        <taxon>Euechinoidea</taxon>
        <taxon>Echinacea</taxon>
        <taxon>Camarodonta</taxon>
        <taxon>Echinidea</taxon>
        <taxon>Strongylocentrotidae</taxon>
        <taxon>Strongylocentrotus</taxon>
    </lineage>
</organism>
<dbReference type="AlphaFoldDB" id="A0A7M7HGA9"/>
<dbReference type="GO" id="GO:0006513">
    <property type="term" value="P:protein monoubiquitination"/>
    <property type="evidence" value="ECO:0000318"/>
    <property type="project" value="GO_Central"/>
</dbReference>
<feature type="compositionally biased region" description="Low complexity" evidence="19">
    <location>
        <begin position="651"/>
        <end position="667"/>
    </location>
</feature>
<evidence type="ECO:0000313" key="24">
    <source>
        <dbReference type="Proteomes" id="UP000007110"/>
    </source>
</evidence>
<dbReference type="GO" id="GO:0061630">
    <property type="term" value="F:ubiquitin protein ligase activity"/>
    <property type="evidence" value="ECO:0007669"/>
    <property type="project" value="UniProtKB-EC"/>
</dbReference>
<evidence type="ECO:0000256" key="18">
    <source>
        <dbReference type="PROSITE-ProRule" id="PRU01256"/>
    </source>
</evidence>
<evidence type="ECO:0000259" key="22">
    <source>
        <dbReference type="PROSITE" id="PS51908"/>
    </source>
</evidence>
<dbReference type="GO" id="GO:0005634">
    <property type="term" value="C:nucleus"/>
    <property type="evidence" value="ECO:0000318"/>
    <property type="project" value="GO_Central"/>
</dbReference>
<comment type="similarity">
    <text evidence="4">Belongs to the RAD18 family.</text>
</comment>
<dbReference type="PROSITE" id="PS00518">
    <property type="entry name" value="ZF_RING_1"/>
    <property type="match status" value="1"/>
</dbReference>
<evidence type="ECO:0000256" key="5">
    <source>
        <dbReference type="ARBA" id="ARBA00012483"/>
    </source>
</evidence>
<evidence type="ECO:0000256" key="10">
    <source>
        <dbReference type="ARBA" id="ARBA00022786"/>
    </source>
</evidence>
<keyword evidence="11" id="KW-0862">Zinc</keyword>
<evidence type="ECO:0000256" key="16">
    <source>
        <dbReference type="ARBA" id="ARBA00082369"/>
    </source>
</evidence>
<keyword evidence="7" id="KW-0479">Metal-binding</keyword>
<keyword evidence="13 18" id="KW-0234">DNA repair</keyword>
<dbReference type="RefSeq" id="XP_011673826.2">
    <property type="nucleotide sequence ID" value="XM_011675524.2"/>
</dbReference>
<evidence type="ECO:0000256" key="12">
    <source>
        <dbReference type="ARBA" id="ARBA00023125"/>
    </source>
</evidence>
<feature type="compositionally biased region" description="Polar residues" evidence="19">
    <location>
        <begin position="529"/>
        <end position="545"/>
    </location>
</feature>
<accession>A0A7M7HGA9</accession>
<dbReference type="PROSITE" id="PS50800">
    <property type="entry name" value="SAP"/>
    <property type="match status" value="1"/>
</dbReference>
<comment type="subcellular location">
    <subcellularLocation>
        <location evidence="2">Nucleus</location>
    </subcellularLocation>
</comment>
<evidence type="ECO:0000256" key="3">
    <source>
        <dbReference type="ARBA" id="ARBA00004906"/>
    </source>
</evidence>
<keyword evidence="24" id="KW-1185">Reference proteome</keyword>
<evidence type="ECO:0000256" key="7">
    <source>
        <dbReference type="ARBA" id="ARBA00022723"/>
    </source>
</evidence>
<dbReference type="SUPFAM" id="SSF57850">
    <property type="entry name" value="RING/U-box"/>
    <property type="match status" value="1"/>
</dbReference>
<dbReference type="FunFam" id="3.30.160.60:FF:000331">
    <property type="entry name" value="E3 ubiquitin-protein ligase RAD18"/>
    <property type="match status" value="1"/>
</dbReference>
<dbReference type="Proteomes" id="UP000007110">
    <property type="component" value="Unassembled WGS sequence"/>
</dbReference>
<feature type="region of interest" description="Disordered" evidence="19">
    <location>
        <begin position="719"/>
        <end position="789"/>
    </location>
</feature>
<reference evidence="23" key="2">
    <citation type="submission" date="2021-01" db="UniProtKB">
        <authorList>
            <consortium name="EnsemblMetazoa"/>
        </authorList>
    </citation>
    <scope>IDENTIFICATION</scope>
</reference>
<evidence type="ECO:0000256" key="14">
    <source>
        <dbReference type="ARBA" id="ARBA00023242"/>
    </source>
</evidence>
<dbReference type="InterPro" id="IPR001841">
    <property type="entry name" value="Znf_RING"/>
</dbReference>
<evidence type="ECO:0000256" key="15">
    <source>
        <dbReference type="ARBA" id="ARBA00031783"/>
    </source>
</evidence>
<dbReference type="EC" id="2.3.2.27" evidence="5"/>
<dbReference type="GeneID" id="579478"/>
<keyword evidence="8 18" id="KW-0227">DNA damage</keyword>
<sequence length="789" mass="86356">MEFFTITDPSDWPSSMPELNTIDTLLRCGICYEFFDIAMILPKCSHNYCSICIRRHMNYKNQCPTCNTPAEVSQLCNNRALDELVSNFKAVRPLILKLCKEEAKKSDKVILQSPSSEPAGGKKKTTKETILSPPREQYGGKKTKKTSPFFKETNHDSDGDFTVESKGLASAETPRSKAQRRSNYQNTRDKIASHASELASSSAASPTRTASSSEEDPLMEPDASKGALSSSLNKSNEENIDPTYQIPADGDHSDEDVFAPVVTPSKPSTSRGQADGGLPGEKNLTPLTRSEKVDCPVCGVPISTKHINVHLDSCLTKIEEKEAKRRIPKRKPLPKIVSSLLSDKEMRKKLREHGLSPQGNRQILNKRLLEFTLVYNAQCDSINPMSVESIVKDFNKTDKLKGQPNPVHVEQRLKVKRSLPEDEIAKAQEEYLKSHGSQFSDLIKNMRERACNSKKAGKVEEVDKEHSGPTLPSVLNNIPPVPKDDAMPGSVTLINGDETSGKDTVCDGVTRSPPDPKKQLSAVTEDVKSVQNHGGPSAQPENANSCDALPLDNDMPTEVYDVARKQDGGKGSRLKLKKSKYFEDSTKGTGSADSRVLSQEDEASVKKILDEGREECQMEEGIVMATKMAENSEELMDMMEDEVSPVFGQCSIGSSSSSSRKAQSGSSTKKADGDGIDTTTLEDQEKVVPPSSVPPLPNTLLLNDFDTISEGSSLVTLESFSETGSHGDVPSPGDVNCIPESPEAEKGKRSKRIGRRKRKPEVNPEDDGIEAGKETRLTRSRKRGKTSAD</sequence>
<dbReference type="EnsemblMetazoa" id="XM_011675524">
    <property type="protein sequence ID" value="XP_011673826"/>
    <property type="gene ID" value="LOC579478"/>
</dbReference>
<evidence type="ECO:0000256" key="9">
    <source>
        <dbReference type="ARBA" id="ARBA00022771"/>
    </source>
</evidence>
<dbReference type="PROSITE" id="PS50089">
    <property type="entry name" value="ZF_RING_2"/>
    <property type="match status" value="1"/>
</dbReference>
<evidence type="ECO:0000256" key="13">
    <source>
        <dbReference type="ARBA" id="ARBA00023204"/>
    </source>
</evidence>
<feature type="domain" description="SAP" evidence="21">
    <location>
        <begin position="338"/>
        <end position="372"/>
    </location>
</feature>
<evidence type="ECO:0000256" key="2">
    <source>
        <dbReference type="ARBA" id="ARBA00004123"/>
    </source>
</evidence>
<feature type="region of interest" description="Disordered" evidence="19">
    <location>
        <begin position="109"/>
        <end position="285"/>
    </location>
</feature>
<dbReference type="SMART" id="SM00184">
    <property type="entry name" value="RING"/>
    <property type="match status" value="1"/>
</dbReference>
<dbReference type="PANTHER" id="PTHR14134">
    <property type="entry name" value="E3 UBIQUITIN-PROTEIN LIGASE RAD18"/>
    <property type="match status" value="1"/>
</dbReference>
<dbReference type="InParanoid" id="A0A7M7HGA9"/>
<keyword evidence="6" id="KW-0808">Transferase</keyword>
<feature type="region of interest" description="Disordered" evidence="19">
    <location>
        <begin position="647"/>
        <end position="704"/>
    </location>
</feature>
<evidence type="ECO:0000259" key="20">
    <source>
        <dbReference type="PROSITE" id="PS50089"/>
    </source>
</evidence>
<dbReference type="GO" id="GO:0008270">
    <property type="term" value="F:zinc ion binding"/>
    <property type="evidence" value="ECO:0007669"/>
    <property type="project" value="UniProtKB-KW"/>
</dbReference>
<dbReference type="PROSITE" id="PS51908">
    <property type="entry name" value="ZF_UBZ4"/>
    <property type="match status" value="1"/>
</dbReference>
<keyword evidence="14" id="KW-0539">Nucleus</keyword>
<dbReference type="Pfam" id="PF13923">
    <property type="entry name" value="zf-C3HC4_2"/>
    <property type="match status" value="1"/>
</dbReference>
<dbReference type="CDD" id="cd16529">
    <property type="entry name" value="RING-HC_RAD18"/>
    <property type="match status" value="1"/>
</dbReference>
<reference evidence="24" key="1">
    <citation type="submission" date="2015-02" db="EMBL/GenBank/DDBJ databases">
        <title>Genome sequencing for Strongylocentrotus purpuratus.</title>
        <authorList>
            <person name="Murali S."/>
            <person name="Liu Y."/>
            <person name="Vee V."/>
            <person name="English A."/>
            <person name="Wang M."/>
            <person name="Skinner E."/>
            <person name="Han Y."/>
            <person name="Muzny D.M."/>
            <person name="Worley K.C."/>
            <person name="Gibbs R.A."/>
        </authorList>
    </citation>
    <scope>NUCLEOTIDE SEQUENCE</scope>
</reference>
<evidence type="ECO:0000256" key="1">
    <source>
        <dbReference type="ARBA" id="ARBA00000900"/>
    </source>
</evidence>
<dbReference type="GO" id="GO:0006301">
    <property type="term" value="P:DNA damage tolerance"/>
    <property type="evidence" value="ECO:0000318"/>
    <property type="project" value="GO_Central"/>
</dbReference>
<name>A0A7M7HGA9_STRPU</name>
<feature type="compositionally biased region" description="Basic residues" evidence="19">
    <location>
        <begin position="748"/>
        <end position="759"/>
    </location>
</feature>
<dbReference type="InterPro" id="IPR003034">
    <property type="entry name" value="SAP_dom"/>
</dbReference>
<dbReference type="OrthoDB" id="9049620at2759"/>
<dbReference type="KEGG" id="spu:579478"/>
<dbReference type="GO" id="GO:0097505">
    <property type="term" value="C:Rad6-Rad18 complex"/>
    <property type="evidence" value="ECO:0000318"/>
    <property type="project" value="GO_Central"/>
</dbReference>
<keyword evidence="12" id="KW-0238">DNA-binding</keyword>
<feature type="domain" description="UBZ4-type" evidence="22">
    <location>
        <begin position="292"/>
        <end position="319"/>
    </location>
</feature>
<evidence type="ECO:0000256" key="4">
    <source>
        <dbReference type="ARBA" id="ARBA00009506"/>
    </source>
</evidence>
<dbReference type="SMART" id="SM00734">
    <property type="entry name" value="ZnF_Rad18"/>
    <property type="match status" value="1"/>
</dbReference>
<evidence type="ECO:0000256" key="19">
    <source>
        <dbReference type="SAM" id="MobiDB-lite"/>
    </source>
</evidence>
<dbReference type="InterPro" id="IPR017907">
    <property type="entry name" value="Znf_RING_CS"/>
</dbReference>
<dbReference type="OMA" id="YEFFDIA"/>
<dbReference type="PANTHER" id="PTHR14134:SF2">
    <property type="entry name" value="E3 UBIQUITIN-PROTEIN LIGASE RAD18"/>
    <property type="match status" value="1"/>
</dbReference>
<evidence type="ECO:0000256" key="17">
    <source>
        <dbReference type="PROSITE-ProRule" id="PRU00175"/>
    </source>
</evidence>
<dbReference type="InterPro" id="IPR006642">
    <property type="entry name" value="Rad18_UBZ4"/>
</dbReference>
<dbReference type="Gene3D" id="3.30.160.60">
    <property type="entry name" value="Classic Zinc Finger"/>
    <property type="match status" value="1"/>
</dbReference>
<dbReference type="FunFam" id="3.30.40.10:FF:000172">
    <property type="entry name" value="E3 ubiquitin-protein ligase RAD18"/>
    <property type="match status" value="1"/>
</dbReference>
<feature type="region of interest" description="Disordered" evidence="19">
    <location>
        <begin position="454"/>
        <end position="546"/>
    </location>
</feature>
<keyword evidence="9 17" id="KW-0863">Zinc-finger</keyword>
<feature type="compositionally biased region" description="Basic residues" evidence="19">
    <location>
        <begin position="778"/>
        <end position="789"/>
    </location>
</feature>